<dbReference type="InterPro" id="IPR011333">
    <property type="entry name" value="SKP1/BTB/POZ_sf"/>
</dbReference>
<proteinExistence type="predicted"/>
<dbReference type="OrthoDB" id="3184970at2759"/>
<gene>
    <name evidence="3" type="ORF">K435DRAFT_764157</name>
</gene>
<protein>
    <recommendedName>
        <fullName evidence="2">BTB domain-containing protein</fullName>
    </recommendedName>
</protein>
<feature type="compositionally biased region" description="Polar residues" evidence="1">
    <location>
        <begin position="1"/>
        <end position="21"/>
    </location>
</feature>
<keyword evidence="4" id="KW-1185">Reference proteome</keyword>
<feature type="region of interest" description="Disordered" evidence="1">
    <location>
        <begin position="1"/>
        <end position="55"/>
    </location>
</feature>
<accession>A0A4S8L9N6</accession>
<evidence type="ECO:0000313" key="4">
    <source>
        <dbReference type="Proteomes" id="UP000297245"/>
    </source>
</evidence>
<dbReference type="InterPro" id="IPR000210">
    <property type="entry name" value="BTB/POZ_dom"/>
</dbReference>
<evidence type="ECO:0000313" key="3">
    <source>
        <dbReference type="EMBL" id="THU85487.1"/>
    </source>
</evidence>
<name>A0A4S8L9N6_DENBC</name>
<dbReference type="Pfam" id="PF00651">
    <property type="entry name" value="BTB"/>
    <property type="match status" value="1"/>
</dbReference>
<dbReference type="Gene3D" id="3.30.710.10">
    <property type="entry name" value="Potassium Channel Kv1.1, Chain A"/>
    <property type="match status" value="1"/>
</dbReference>
<evidence type="ECO:0000259" key="2">
    <source>
        <dbReference type="Pfam" id="PF00651"/>
    </source>
</evidence>
<organism evidence="3 4">
    <name type="scientific">Dendrothele bispora (strain CBS 962.96)</name>
    <dbReference type="NCBI Taxonomy" id="1314807"/>
    <lineage>
        <taxon>Eukaryota</taxon>
        <taxon>Fungi</taxon>
        <taxon>Dikarya</taxon>
        <taxon>Basidiomycota</taxon>
        <taxon>Agaricomycotina</taxon>
        <taxon>Agaricomycetes</taxon>
        <taxon>Agaricomycetidae</taxon>
        <taxon>Agaricales</taxon>
        <taxon>Agaricales incertae sedis</taxon>
        <taxon>Dendrothele</taxon>
    </lineage>
</organism>
<sequence>MSTAQPASHSHLPTGTVTNGSGPLPFPLESTRFTMGSSPQSTLSPSATNSTVRPERPKFNFNFEVPVLSVTSDRFKDGDIKFRSRDNVVFHVHQKYLELSAEGFPSSATNGSTATAELDEIIPLFESSATLEILFQFIYPKDQPNLLHMDFQSVMDVAKAAEKYVVYNAMNVCQFRLKDFLPDHLEEIFDFAAAHDHATLLVATAPLMIHKPLEHVADKLSANMYKAWSLCHDHLIRTCCKVAANAGCVCTRASCERETYCKRVLESPDLSTLQRIVIMPRQSPCDLCCTSYTEWRDESWAEIKAIPDLKAVLKQRETRSGDKH</sequence>
<feature type="compositionally biased region" description="Polar residues" evidence="1">
    <location>
        <begin position="31"/>
        <end position="52"/>
    </location>
</feature>
<evidence type="ECO:0000256" key="1">
    <source>
        <dbReference type="SAM" id="MobiDB-lite"/>
    </source>
</evidence>
<dbReference type="SUPFAM" id="SSF54695">
    <property type="entry name" value="POZ domain"/>
    <property type="match status" value="1"/>
</dbReference>
<feature type="domain" description="BTB" evidence="2">
    <location>
        <begin position="79"/>
        <end position="178"/>
    </location>
</feature>
<dbReference type="EMBL" id="ML179543">
    <property type="protein sequence ID" value="THU85487.1"/>
    <property type="molecule type" value="Genomic_DNA"/>
</dbReference>
<reference evidence="3 4" key="1">
    <citation type="journal article" date="2019" name="Nat. Ecol. Evol.">
        <title>Megaphylogeny resolves global patterns of mushroom evolution.</title>
        <authorList>
            <person name="Varga T."/>
            <person name="Krizsan K."/>
            <person name="Foldi C."/>
            <person name="Dima B."/>
            <person name="Sanchez-Garcia M."/>
            <person name="Sanchez-Ramirez S."/>
            <person name="Szollosi G.J."/>
            <person name="Szarkandi J.G."/>
            <person name="Papp V."/>
            <person name="Albert L."/>
            <person name="Andreopoulos W."/>
            <person name="Angelini C."/>
            <person name="Antonin V."/>
            <person name="Barry K.W."/>
            <person name="Bougher N.L."/>
            <person name="Buchanan P."/>
            <person name="Buyck B."/>
            <person name="Bense V."/>
            <person name="Catcheside P."/>
            <person name="Chovatia M."/>
            <person name="Cooper J."/>
            <person name="Damon W."/>
            <person name="Desjardin D."/>
            <person name="Finy P."/>
            <person name="Geml J."/>
            <person name="Haridas S."/>
            <person name="Hughes K."/>
            <person name="Justo A."/>
            <person name="Karasinski D."/>
            <person name="Kautmanova I."/>
            <person name="Kiss B."/>
            <person name="Kocsube S."/>
            <person name="Kotiranta H."/>
            <person name="LaButti K.M."/>
            <person name="Lechner B.E."/>
            <person name="Liimatainen K."/>
            <person name="Lipzen A."/>
            <person name="Lukacs Z."/>
            <person name="Mihaltcheva S."/>
            <person name="Morgado L.N."/>
            <person name="Niskanen T."/>
            <person name="Noordeloos M.E."/>
            <person name="Ohm R.A."/>
            <person name="Ortiz-Santana B."/>
            <person name="Ovrebo C."/>
            <person name="Racz N."/>
            <person name="Riley R."/>
            <person name="Savchenko A."/>
            <person name="Shiryaev A."/>
            <person name="Soop K."/>
            <person name="Spirin V."/>
            <person name="Szebenyi C."/>
            <person name="Tomsovsky M."/>
            <person name="Tulloss R.E."/>
            <person name="Uehling J."/>
            <person name="Grigoriev I.V."/>
            <person name="Vagvolgyi C."/>
            <person name="Papp T."/>
            <person name="Martin F.M."/>
            <person name="Miettinen O."/>
            <person name="Hibbett D.S."/>
            <person name="Nagy L.G."/>
        </authorList>
    </citation>
    <scope>NUCLEOTIDE SEQUENCE [LARGE SCALE GENOMIC DNA]</scope>
    <source>
        <strain evidence="3 4">CBS 962.96</strain>
    </source>
</reference>
<dbReference type="Proteomes" id="UP000297245">
    <property type="component" value="Unassembled WGS sequence"/>
</dbReference>
<dbReference type="AlphaFoldDB" id="A0A4S8L9N6"/>